<dbReference type="InterPro" id="IPR038750">
    <property type="entry name" value="YczE/YyaS-like"/>
</dbReference>
<keyword evidence="1" id="KW-1133">Transmembrane helix</keyword>
<protein>
    <recommendedName>
        <fullName evidence="4">YitT family protein</fullName>
    </recommendedName>
</protein>
<dbReference type="PANTHER" id="PTHR40078:SF1">
    <property type="entry name" value="INTEGRAL MEMBRANE PROTEIN"/>
    <property type="match status" value="1"/>
</dbReference>
<keyword evidence="1" id="KW-0812">Transmembrane</keyword>
<keyword evidence="1" id="KW-0472">Membrane</keyword>
<evidence type="ECO:0008006" key="4">
    <source>
        <dbReference type="Google" id="ProtNLM"/>
    </source>
</evidence>
<dbReference type="RefSeq" id="WP_139585713.1">
    <property type="nucleotide sequence ID" value="NZ_VDFY01000175.1"/>
</dbReference>
<feature type="transmembrane region" description="Helical" evidence="1">
    <location>
        <begin position="18"/>
        <end position="35"/>
    </location>
</feature>
<evidence type="ECO:0000313" key="2">
    <source>
        <dbReference type="EMBL" id="TNH27149.1"/>
    </source>
</evidence>
<dbReference type="AlphaFoldDB" id="A0A5C4QLQ9"/>
<reference evidence="2 3" key="1">
    <citation type="submission" date="2019-06" db="EMBL/GenBank/DDBJ databases">
        <title>Micromonospora ordensis sp. nov., isolated from deep marine sediment.</title>
        <authorList>
            <person name="Veyisoglu A."/>
            <person name="Carro L."/>
            <person name="Klenk H.-P."/>
            <person name="Sahin N."/>
        </authorList>
    </citation>
    <scope>NUCLEOTIDE SEQUENCE [LARGE SCALE GENOMIC DNA]</scope>
    <source>
        <strain evidence="2 3">S2509</strain>
    </source>
</reference>
<name>A0A5C4QLQ9_9ACTN</name>
<evidence type="ECO:0000256" key="1">
    <source>
        <dbReference type="SAM" id="Phobius"/>
    </source>
</evidence>
<dbReference type="PANTHER" id="PTHR40078">
    <property type="entry name" value="INTEGRAL MEMBRANE PROTEIN-RELATED"/>
    <property type="match status" value="1"/>
</dbReference>
<organism evidence="2 3">
    <name type="scientific">Micromonospora orduensis</name>
    <dbReference type="NCBI Taxonomy" id="1420891"/>
    <lineage>
        <taxon>Bacteria</taxon>
        <taxon>Bacillati</taxon>
        <taxon>Actinomycetota</taxon>
        <taxon>Actinomycetes</taxon>
        <taxon>Micromonosporales</taxon>
        <taxon>Micromonosporaceae</taxon>
        <taxon>Micromonospora</taxon>
    </lineage>
</organism>
<dbReference type="OrthoDB" id="154912at2"/>
<accession>A0A5C4QLQ9</accession>
<comment type="caution">
    <text evidence="2">The sequence shown here is derived from an EMBL/GenBank/DDBJ whole genome shotgun (WGS) entry which is preliminary data.</text>
</comment>
<feature type="transmembrane region" description="Helical" evidence="1">
    <location>
        <begin position="111"/>
        <end position="131"/>
    </location>
</feature>
<feature type="transmembrane region" description="Helical" evidence="1">
    <location>
        <begin position="55"/>
        <end position="75"/>
    </location>
</feature>
<dbReference type="Proteomes" id="UP000306145">
    <property type="component" value="Unassembled WGS sequence"/>
</dbReference>
<sequence>MALIGNLRHRPARRLSQLYVGLVLYGVSMALMVRSDLGLDPWDVFHQGLAERTGLSFGTVTIGVGALVLLLWIPLRQRPGLGTVSNVVVIGLVVDATLALLPAGGPLGVRIALLVTGIVVNGAATGLYLGAQLGPGPRDGLMTGFVARRPGWSVRLVRTVIEVTVLALGWLLGGTVGVGTVAYALAIGPLAHLFIPVFAVPMTASAAPEPEAAPVG</sequence>
<feature type="transmembrane region" description="Helical" evidence="1">
    <location>
        <begin position="87"/>
        <end position="105"/>
    </location>
</feature>
<dbReference type="Pfam" id="PF19700">
    <property type="entry name" value="DUF6198"/>
    <property type="match status" value="1"/>
</dbReference>
<keyword evidence="3" id="KW-1185">Reference proteome</keyword>
<dbReference type="EMBL" id="VDFY01000175">
    <property type="protein sequence ID" value="TNH27149.1"/>
    <property type="molecule type" value="Genomic_DNA"/>
</dbReference>
<proteinExistence type="predicted"/>
<evidence type="ECO:0000313" key="3">
    <source>
        <dbReference type="Proteomes" id="UP000306145"/>
    </source>
</evidence>
<gene>
    <name evidence="2" type="ORF">FHG89_18895</name>
</gene>